<feature type="transmembrane region" description="Helical" evidence="7">
    <location>
        <begin position="127"/>
        <end position="151"/>
    </location>
</feature>
<dbReference type="RefSeq" id="WP_215533136.1">
    <property type="nucleotide sequence ID" value="NZ_AP023321.1"/>
</dbReference>
<evidence type="ECO:0000256" key="7">
    <source>
        <dbReference type="SAM" id="Phobius"/>
    </source>
</evidence>
<dbReference type="FunFam" id="1.20.1510.10:FF:000006">
    <property type="entry name" value="Divalent cation efflux transporter"/>
    <property type="match status" value="1"/>
</dbReference>
<dbReference type="PANTHER" id="PTHR43840:SF15">
    <property type="entry name" value="MITOCHONDRIAL METAL TRANSPORTER 1-RELATED"/>
    <property type="match status" value="1"/>
</dbReference>
<protein>
    <submittedName>
        <fullName evidence="10">Cation diffusion facilitator transporter</fullName>
    </submittedName>
</protein>
<feature type="transmembrane region" description="Helical" evidence="7">
    <location>
        <begin position="172"/>
        <end position="191"/>
    </location>
</feature>
<dbReference type="GO" id="GO:0016020">
    <property type="term" value="C:membrane"/>
    <property type="evidence" value="ECO:0007669"/>
    <property type="project" value="UniProtKB-SubCell"/>
</dbReference>
<evidence type="ECO:0000256" key="6">
    <source>
        <dbReference type="ARBA" id="ARBA00023136"/>
    </source>
</evidence>
<dbReference type="InterPro" id="IPR002524">
    <property type="entry name" value="Cation_efflux"/>
</dbReference>
<dbReference type="AlphaFoldDB" id="A0A7I8D370"/>
<dbReference type="SUPFAM" id="SSF161111">
    <property type="entry name" value="Cation efflux protein transmembrane domain-like"/>
    <property type="match status" value="1"/>
</dbReference>
<evidence type="ECO:0000313" key="11">
    <source>
        <dbReference type="Proteomes" id="UP000593890"/>
    </source>
</evidence>
<feature type="domain" description="Cation efflux protein transmembrane" evidence="8">
    <location>
        <begin position="32"/>
        <end position="223"/>
    </location>
</feature>
<dbReference type="PANTHER" id="PTHR43840">
    <property type="entry name" value="MITOCHONDRIAL METAL TRANSPORTER 1-RELATED"/>
    <property type="match status" value="1"/>
</dbReference>
<dbReference type="KEGG" id="sman:C12CBH8_19170"/>
<dbReference type="InterPro" id="IPR058533">
    <property type="entry name" value="Cation_efflux_TM"/>
</dbReference>
<evidence type="ECO:0000256" key="2">
    <source>
        <dbReference type="ARBA" id="ARBA00008114"/>
    </source>
</evidence>
<keyword evidence="6 7" id="KW-0472">Membrane</keyword>
<dbReference type="GO" id="GO:0008324">
    <property type="term" value="F:monoatomic cation transmembrane transporter activity"/>
    <property type="evidence" value="ECO:0007669"/>
    <property type="project" value="InterPro"/>
</dbReference>
<evidence type="ECO:0000256" key="3">
    <source>
        <dbReference type="ARBA" id="ARBA00022448"/>
    </source>
</evidence>
<feature type="transmembrane region" description="Helical" evidence="7">
    <location>
        <begin position="197"/>
        <end position="215"/>
    </location>
</feature>
<dbReference type="EMBL" id="AP023321">
    <property type="protein sequence ID" value="BCI61278.1"/>
    <property type="molecule type" value="Genomic_DNA"/>
</dbReference>
<keyword evidence="11" id="KW-1185">Reference proteome</keyword>
<evidence type="ECO:0000256" key="5">
    <source>
        <dbReference type="ARBA" id="ARBA00022989"/>
    </source>
</evidence>
<accession>A0A7I8D370</accession>
<dbReference type="NCBIfam" id="TIGR01297">
    <property type="entry name" value="CDF"/>
    <property type="match status" value="1"/>
</dbReference>
<dbReference type="SUPFAM" id="SSF160240">
    <property type="entry name" value="Cation efflux protein cytoplasmic domain-like"/>
    <property type="match status" value="2"/>
</dbReference>
<dbReference type="Pfam" id="PF01545">
    <property type="entry name" value="Cation_efflux"/>
    <property type="match status" value="1"/>
</dbReference>
<dbReference type="InterPro" id="IPR050291">
    <property type="entry name" value="CDF_Transporter"/>
</dbReference>
<comment type="subcellular location">
    <subcellularLocation>
        <location evidence="1">Membrane</location>
        <topology evidence="1">Multi-pass membrane protein</topology>
    </subcellularLocation>
</comment>
<keyword evidence="5 7" id="KW-1133">Transmembrane helix</keyword>
<feature type="transmembrane region" description="Helical" evidence="7">
    <location>
        <begin position="25"/>
        <end position="47"/>
    </location>
</feature>
<evidence type="ECO:0000256" key="1">
    <source>
        <dbReference type="ARBA" id="ARBA00004141"/>
    </source>
</evidence>
<keyword evidence="4 7" id="KW-0812">Transmembrane</keyword>
<keyword evidence="3" id="KW-0813">Transport</keyword>
<dbReference type="Gene3D" id="1.20.1510.10">
    <property type="entry name" value="Cation efflux protein transmembrane domain"/>
    <property type="match status" value="1"/>
</dbReference>
<feature type="transmembrane region" description="Helical" evidence="7">
    <location>
        <begin position="97"/>
        <end position="115"/>
    </location>
</feature>
<sequence length="388" mass="42351">MTSLLVRLFVKDHQNTKDPVVRQKYGVLGGSVGIVCNVLLCLAKLLAGTLTGSVSITADAFNNLSDAGSSAVTVLGFKLSGKKPDQRHPFGYGRAEYVAGLIISFLILLVGVELIKSSVDKIIHPEILTFSWISAGILALSILVKLWMALFNRRLGRTIQSKTVEAASMDSLSDVIATSAVLLSLILSPVLHLPLDGYMGIIVALFVLWAGISIARDTLSPLLGQAPDPELVQNIESMLVSYDMISGVHDLIVHNYGPGRIIASVHAEVPSDCNILTAHEVIDQAEREISAALNIVLVVHLDPIVTDDSRINHLKQHVLTAVQEVDERLSVHDFRVVDGENRVNLVFDVVVPFQFDQTDDQLLKQISEKISSLNPIYHVVIDFDRSYV</sequence>
<dbReference type="InterPro" id="IPR036837">
    <property type="entry name" value="Cation_efflux_CTD_sf"/>
</dbReference>
<reference evidence="11" key="1">
    <citation type="submission" date="2020-07" db="EMBL/GenBank/DDBJ databases">
        <title>Complete genome sequencing of Clostridia bacterium strain 12CBH8.</title>
        <authorList>
            <person name="Sakamoto M."/>
            <person name="Murakami T."/>
            <person name="Mori H."/>
        </authorList>
    </citation>
    <scope>NUCLEOTIDE SEQUENCE [LARGE SCALE GENOMIC DNA]</scope>
    <source>
        <strain evidence="11">12CBH8</strain>
    </source>
</reference>
<feature type="domain" description="Cation efflux protein cytoplasmic" evidence="9">
    <location>
        <begin position="227"/>
        <end position="303"/>
    </location>
</feature>
<evidence type="ECO:0000313" key="10">
    <source>
        <dbReference type="EMBL" id="BCI61278.1"/>
    </source>
</evidence>
<dbReference type="Gene3D" id="3.30.70.1350">
    <property type="entry name" value="Cation efflux protein, cytoplasmic domain"/>
    <property type="match status" value="1"/>
</dbReference>
<comment type="similarity">
    <text evidence="2">Belongs to the cation diffusion facilitator (CDF) transporter (TC 2.A.4) family.</text>
</comment>
<proteinExistence type="inferred from homology"/>
<dbReference type="InterPro" id="IPR027470">
    <property type="entry name" value="Cation_efflux_CTD"/>
</dbReference>
<evidence type="ECO:0000259" key="8">
    <source>
        <dbReference type="Pfam" id="PF01545"/>
    </source>
</evidence>
<evidence type="ECO:0000259" key="9">
    <source>
        <dbReference type="Pfam" id="PF16916"/>
    </source>
</evidence>
<dbReference type="Proteomes" id="UP000593890">
    <property type="component" value="Chromosome"/>
</dbReference>
<evidence type="ECO:0000256" key="4">
    <source>
        <dbReference type="ARBA" id="ARBA00022692"/>
    </source>
</evidence>
<dbReference type="Pfam" id="PF16916">
    <property type="entry name" value="ZT_dimer"/>
    <property type="match status" value="1"/>
</dbReference>
<dbReference type="InterPro" id="IPR027469">
    <property type="entry name" value="Cation_efflux_TMD_sf"/>
</dbReference>
<name>A0A7I8D370_9FIRM</name>
<organism evidence="10 11">
    <name type="scientific">Solibaculum mannosilyticum</name>
    <dbReference type="NCBI Taxonomy" id="2780922"/>
    <lineage>
        <taxon>Bacteria</taxon>
        <taxon>Bacillati</taxon>
        <taxon>Bacillota</taxon>
        <taxon>Clostridia</taxon>
        <taxon>Eubacteriales</taxon>
        <taxon>Oscillospiraceae</taxon>
        <taxon>Solibaculum</taxon>
    </lineage>
</organism>
<gene>
    <name evidence="10" type="ORF">C12CBH8_19170</name>
</gene>